<dbReference type="RefSeq" id="WP_157102821.1">
    <property type="nucleotide sequence ID" value="NZ_JAAXOP010000009.1"/>
</dbReference>
<dbReference type="EMBL" id="JAAXOP010000009">
    <property type="protein sequence ID" value="NKY52045.1"/>
    <property type="molecule type" value="Genomic_DNA"/>
</dbReference>
<organism evidence="2 3">
    <name type="scientific">Nocardia vermiculata</name>
    <dbReference type="NCBI Taxonomy" id="257274"/>
    <lineage>
        <taxon>Bacteria</taxon>
        <taxon>Bacillati</taxon>
        <taxon>Actinomycetota</taxon>
        <taxon>Actinomycetes</taxon>
        <taxon>Mycobacteriales</taxon>
        <taxon>Nocardiaceae</taxon>
        <taxon>Nocardia</taxon>
    </lineage>
</organism>
<keyword evidence="1" id="KW-0732">Signal</keyword>
<comment type="caution">
    <text evidence="2">The sequence shown here is derived from an EMBL/GenBank/DDBJ whole genome shotgun (WGS) entry which is preliminary data.</text>
</comment>
<feature type="chain" id="PRO_5039013921" evidence="1">
    <location>
        <begin position="25"/>
        <end position="107"/>
    </location>
</feature>
<proteinExistence type="predicted"/>
<evidence type="ECO:0000256" key="1">
    <source>
        <dbReference type="SAM" id="SignalP"/>
    </source>
</evidence>
<gene>
    <name evidence="2" type="ORF">HGA08_17645</name>
</gene>
<evidence type="ECO:0000313" key="3">
    <source>
        <dbReference type="Proteomes" id="UP000565711"/>
    </source>
</evidence>
<name>A0A846Y1J7_9NOCA</name>
<protein>
    <submittedName>
        <fullName evidence="2">Uncharacterized protein</fullName>
    </submittedName>
</protein>
<dbReference type="Proteomes" id="UP000565711">
    <property type="component" value="Unassembled WGS sequence"/>
</dbReference>
<keyword evidence="3" id="KW-1185">Reference proteome</keyword>
<feature type="signal peptide" evidence="1">
    <location>
        <begin position="1"/>
        <end position="24"/>
    </location>
</feature>
<accession>A0A846Y1J7</accession>
<evidence type="ECO:0000313" key="2">
    <source>
        <dbReference type="EMBL" id="NKY52045.1"/>
    </source>
</evidence>
<reference evidence="2 3" key="1">
    <citation type="submission" date="2020-04" db="EMBL/GenBank/DDBJ databases">
        <title>MicrobeNet Type strains.</title>
        <authorList>
            <person name="Nicholson A.C."/>
        </authorList>
    </citation>
    <scope>NUCLEOTIDE SEQUENCE [LARGE SCALE GENOMIC DNA]</scope>
    <source>
        <strain evidence="2 3">JCM 12354</strain>
    </source>
</reference>
<sequence length="107" mass="11452">MQNNQFVWKSLVSKIVTVAAFAAAGIGVATGTASAERGVDDCIAYSYEKGIMHTTVYFHNRCNTTQGVTVYPDENGCGNWTTQLAPDQKSKHEFGRCGVSAVSNVDG</sequence>
<dbReference type="AlphaFoldDB" id="A0A846Y1J7"/>